<sequence length="81" mass="9163">MNDYQNIYLDHLSYLKERLDQVEADPGIKKVVVSHHAPTRLMLNPAYDGDLLGTAYANQLDDLIISHPKIASWISGHTHHS</sequence>
<proteinExistence type="predicted"/>
<reference evidence="1" key="1">
    <citation type="journal article" date="2020" name="Nature">
        <title>Giant virus diversity and host interactions through global metagenomics.</title>
        <authorList>
            <person name="Schulz F."/>
            <person name="Roux S."/>
            <person name="Paez-Espino D."/>
            <person name="Jungbluth S."/>
            <person name="Walsh D.A."/>
            <person name="Denef V.J."/>
            <person name="McMahon K.D."/>
            <person name="Konstantinidis K.T."/>
            <person name="Eloe-Fadrosh E.A."/>
            <person name="Kyrpides N.C."/>
            <person name="Woyke T."/>
        </authorList>
    </citation>
    <scope>NUCLEOTIDE SEQUENCE</scope>
    <source>
        <strain evidence="1">GVMAG-M-3300025572-1</strain>
    </source>
</reference>
<evidence type="ECO:0008006" key="2">
    <source>
        <dbReference type="Google" id="ProtNLM"/>
    </source>
</evidence>
<accession>A0A6C0IZR7</accession>
<dbReference type="InterPro" id="IPR029052">
    <property type="entry name" value="Metallo-depent_PP-like"/>
</dbReference>
<dbReference type="Gene3D" id="3.60.21.10">
    <property type="match status" value="1"/>
</dbReference>
<dbReference type="PANTHER" id="PTHR37844:SF1">
    <property type="entry name" value="CALCINEURIN-LIKE PHOSPHOESTERASE DOMAIN-CONTAINING PROTEIN"/>
    <property type="match status" value="1"/>
</dbReference>
<dbReference type="PANTHER" id="PTHR37844">
    <property type="entry name" value="SER/THR PROTEIN PHOSPHATASE SUPERFAMILY (AFU_ORTHOLOGUE AFUA_1G14840)"/>
    <property type="match status" value="1"/>
</dbReference>
<protein>
    <recommendedName>
        <fullName evidence="2">Calcineurin-like phosphoesterase domain-containing protein</fullName>
    </recommendedName>
</protein>
<organism evidence="1">
    <name type="scientific">viral metagenome</name>
    <dbReference type="NCBI Taxonomy" id="1070528"/>
    <lineage>
        <taxon>unclassified sequences</taxon>
        <taxon>metagenomes</taxon>
        <taxon>organismal metagenomes</taxon>
    </lineage>
</organism>
<dbReference type="EMBL" id="MN740284">
    <property type="protein sequence ID" value="QHT97935.1"/>
    <property type="molecule type" value="Genomic_DNA"/>
</dbReference>
<dbReference type="SUPFAM" id="SSF56300">
    <property type="entry name" value="Metallo-dependent phosphatases"/>
    <property type="match status" value="1"/>
</dbReference>
<dbReference type="AlphaFoldDB" id="A0A6C0IZR7"/>
<evidence type="ECO:0000313" key="1">
    <source>
        <dbReference type="EMBL" id="QHT97935.1"/>
    </source>
</evidence>
<name>A0A6C0IZR7_9ZZZZ</name>